<comment type="caution">
    <text evidence="4">The sequence shown here is derived from an EMBL/GenBank/DDBJ whole genome shotgun (WGS) entry which is preliminary data.</text>
</comment>
<dbReference type="PANTHER" id="PTHR48081">
    <property type="entry name" value="AB HYDROLASE SUPERFAMILY PROTEIN C4A8.06C"/>
    <property type="match status" value="1"/>
</dbReference>
<feature type="signal peptide" evidence="2">
    <location>
        <begin position="1"/>
        <end position="17"/>
    </location>
</feature>
<keyword evidence="1" id="KW-0378">Hydrolase</keyword>
<dbReference type="Pfam" id="PF20434">
    <property type="entry name" value="BD-FAE"/>
    <property type="match status" value="1"/>
</dbReference>
<dbReference type="Proteomes" id="UP001595907">
    <property type="component" value="Unassembled WGS sequence"/>
</dbReference>
<feature type="chain" id="PRO_5045691810" evidence="2">
    <location>
        <begin position="18"/>
        <end position="293"/>
    </location>
</feature>
<dbReference type="SUPFAM" id="SSF53474">
    <property type="entry name" value="alpha/beta-Hydrolases"/>
    <property type="match status" value="1"/>
</dbReference>
<keyword evidence="5" id="KW-1185">Reference proteome</keyword>
<dbReference type="InterPro" id="IPR050300">
    <property type="entry name" value="GDXG_lipolytic_enzyme"/>
</dbReference>
<evidence type="ECO:0000313" key="5">
    <source>
        <dbReference type="Proteomes" id="UP001595907"/>
    </source>
</evidence>
<dbReference type="RefSeq" id="WP_379710219.1">
    <property type="nucleotide sequence ID" value="NZ_JBHSCZ010000002.1"/>
</dbReference>
<dbReference type="Gene3D" id="3.40.50.1820">
    <property type="entry name" value="alpha/beta hydrolase"/>
    <property type="match status" value="1"/>
</dbReference>
<dbReference type="EMBL" id="JBHSCZ010000002">
    <property type="protein sequence ID" value="MFC4263527.1"/>
    <property type="molecule type" value="Genomic_DNA"/>
</dbReference>
<evidence type="ECO:0000313" key="4">
    <source>
        <dbReference type="EMBL" id="MFC4263527.1"/>
    </source>
</evidence>
<gene>
    <name evidence="4" type="ORF">ACFOWM_11590</name>
</gene>
<evidence type="ECO:0000256" key="2">
    <source>
        <dbReference type="SAM" id="SignalP"/>
    </source>
</evidence>
<reference evidence="5" key="1">
    <citation type="journal article" date="2019" name="Int. J. Syst. Evol. Microbiol.">
        <title>The Global Catalogue of Microorganisms (GCM) 10K type strain sequencing project: providing services to taxonomists for standard genome sequencing and annotation.</title>
        <authorList>
            <consortium name="The Broad Institute Genomics Platform"/>
            <consortium name="The Broad Institute Genome Sequencing Center for Infectious Disease"/>
            <person name="Wu L."/>
            <person name="Ma J."/>
        </authorList>
    </citation>
    <scope>NUCLEOTIDE SEQUENCE [LARGE SCALE GENOMIC DNA]</scope>
    <source>
        <strain evidence="5">CECT 8289</strain>
    </source>
</reference>
<keyword evidence="2" id="KW-0732">Signal</keyword>
<sequence length="293" mass="31490">MRSYVRLAILCTTLMLAACGKDESTGSIPQTNNNVVATSLLNVAYGTDAAQKMDIYLPANRNTASTKTIVLIHGGAWSSGDKADFNSFVDTLKRRLPTYAIANINYRLAAAPATNTFPTQEQDVKAAFDFIASKSNEFIISNKTVALGASAGAHLALLQSYKYNSNNNIKAVVDLFGPTDMTAMYNDPASPLAPSSSIALLLNGTPASNATLYNSSSPINFVTSSTIPTIIFHGGSSDFLVKTSQSTALRDKLVQNNITVQYTIYPNEGHGWTGSNLIDTFNKIESFLTQYVQ</sequence>
<accession>A0ABV8QUY0</accession>
<dbReference type="PROSITE" id="PS51257">
    <property type="entry name" value="PROKAR_LIPOPROTEIN"/>
    <property type="match status" value="1"/>
</dbReference>
<evidence type="ECO:0000256" key="1">
    <source>
        <dbReference type="ARBA" id="ARBA00022801"/>
    </source>
</evidence>
<proteinExistence type="predicted"/>
<dbReference type="PANTHER" id="PTHR48081:SF13">
    <property type="entry name" value="ALPHA_BETA HYDROLASE"/>
    <property type="match status" value="1"/>
</dbReference>
<protein>
    <submittedName>
        <fullName evidence="4">Prolyl oligopeptidase family serine peptidase</fullName>
    </submittedName>
</protein>
<dbReference type="InterPro" id="IPR049492">
    <property type="entry name" value="BD-FAE-like_dom"/>
</dbReference>
<dbReference type="InterPro" id="IPR029058">
    <property type="entry name" value="AB_hydrolase_fold"/>
</dbReference>
<name>A0ABV8QUY0_9BACT</name>
<feature type="domain" description="BD-FAE-like" evidence="3">
    <location>
        <begin position="53"/>
        <end position="253"/>
    </location>
</feature>
<evidence type="ECO:0000259" key="3">
    <source>
        <dbReference type="Pfam" id="PF20434"/>
    </source>
</evidence>
<organism evidence="4 5">
    <name type="scientific">Ferruginibacter yonginensis</name>
    <dbReference type="NCBI Taxonomy" id="1310416"/>
    <lineage>
        <taxon>Bacteria</taxon>
        <taxon>Pseudomonadati</taxon>
        <taxon>Bacteroidota</taxon>
        <taxon>Chitinophagia</taxon>
        <taxon>Chitinophagales</taxon>
        <taxon>Chitinophagaceae</taxon>
        <taxon>Ferruginibacter</taxon>
    </lineage>
</organism>